<evidence type="ECO:0000313" key="2">
    <source>
        <dbReference type="Proteomes" id="UP000499080"/>
    </source>
</evidence>
<evidence type="ECO:0000313" key="1">
    <source>
        <dbReference type="EMBL" id="GBM05644.1"/>
    </source>
</evidence>
<accession>A0A4Y2CP02</accession>
<gene>
    <name evidence="1" type="ORF">AVEN_202269_1</name>
</gene>
<reference evidence="1 2" key="1">
    <citation type="journal article" date="2019" name="Sci. Rep.">
        <title>Orb-weaving spider Araneus ventricosus genome elucidates the spidroin gene catalogue.</title>
        <authorList>
            <person name="Kono N."/>
            <person name="Nakamura H."/>
            <person name="Ohtoshi R."/>
            <person name="Moran D.A.P."/>
            <person name="Shinohara A."/>
            <person name="Yoshida Y."/>
            <person name="Fujiwara M."/>
            <person name="Mori M."/>
            <person name="Tomita M."/>
            <person name="Arakawa K."/>
        </authorList>
    </citation>
    <scope>NUCLEOTIDE SEQUENCE [LARGE SCALE GENOMIC DNA]</scope>
</reference>
<keyword evidence="2" id="KW-1185">Reference proteome</keyword>
<proteinExistence type="predicted"/>
<dbReference type="Proteomes" id="UP000499080">
    <property type="component" value="Unassembled WGS sequence"/>
</dbReference>
<sequence length="140" mass="15755">MSIVPSFSACEIVMEVTEQCYEEQLVNIQNSQVLGLIVFCTSKEDAADQCQYTSLLLTLQSQQDELFQATSITCRFETSVPLTALHGKIRQTELEIASARHNTTKWSTVRFTDCADTEAMVRWFRPGLLPASTFIVLLLL</sequence>
<dbReference type="EMBL" id="BGPR01000216">
    <property type="protein sequence ID" value="GBM05644.1"/>
    <property type="molecule type" value="Genomic_DNA"/>
</dbReference>
<dbReference type="AlphaFoldDB" id="A0A4Y2CP02"/>
<organism evidence="1 2">
    <name type="scientific">Araneus ventricosus</name>
    <name type="common">Orbweaver spider</name>
    <name type="synonym">Epeira ventricosa</name>
    <dbReference type="NCBI Taxonomy" id="182803"/>
    <lineage>
        <taxon>Eukaryota</taxon>
        <taxon>Metazoa</taxon>
        <taxon>Ecdysozoa</taxon>
        <taxon>Arthropoda</taxon>
        <taxon>Chelicerata</taxon>
        <taxon>Arachnida</taxon>
        <taxon>Araneae</taxon>
        <taxon>Araneomorphae</taxon>
        <taxon>Entelegynae</taxon>
        <taxon>Araneoidea</taxon>
        <taxon>Araneidae</taxon>
        <taxon>Araneus</taxon>
    </lineage>
</organism>
<comment type="caution">
    <text evidence="1">The sequence shown here is derived from an EMBL/GenBank/DDBJ whole genome shotgun (WGS) entry which is preliminary data.</text>
</comment>
<protein>
    <submittedName>
        <fullName evidence="1">Uncharacterized protein</fullName>
    </submittedName>
</protein>
<name>A0A4Y2CP02_ARAVE</name>